<name>A0A849SN67_UNCEI</name>
<keyword evidence="1" id="KW-0808">Transferase</keyword>
<dbReference type="Gene3D" id="3.30.200.20">
    <property type="entry name" value="Phosphorylase Kinase, domain 1"/>
    <property type="match status" value="1"/>
</dbReference>
<sequence>MNPDDLRLEELTSRLMDGEAVDWDAAESELKRSDSTASVRALREVSRIAQFNRTLQRERGAIPARHAPPVASLEPARWGSLLLLERVGVGANGEVWRAWDPRLQREVALKFLQPKGAWPAADAAASPLLEEARALARVRHANVVAVHGIGDADGRVGMWMEFLGGTTLEKAIQRLGKLPVAEVIRIGRDLARALGAVHAAGLIHRDLKPANVVIERDARVVLTDFGLGQQVALAAADPVRDSGTPMFMAPERLDGDAATVRSDLYALGMTMWCALTGAHPFTATTLAELEVEARRGPARSLTALRSDVPASLARAIERAIAPSAESRFADAEAFAQALEAIDTSAVARPAVSRAPLGRWLAAAAVLVVLAGTWFVWQGRAGRQASVASTGTSQAPSLAAQNPAADAAIAAYDVEASFVRRGAEGDERLATGDRVGPGDRLSLEFRSTRAVHVYVLNEDERGESYLLFPQPLFDRGNPIPENAAVVLPGTVGGRENAWTVTSRGGREHFLVIASPKPVAEIEAELSKLPAPRAGHPIEYAAIAPATVERLRGVGGVAAMPRDSGPRRAGAFDRFAALAGREIGVRGVWVRSVTLTNPVR</sequence>
<evidence type="ECO:0000256" key="5">
    <source>
        <dbReference type="PROSITE-ProRule" id="PRU10141"/>
    </source>
</evidence>
<keyword evidence="4 5" id="KW-0067">ATP-binding</keyword>
<evidence type="ECO:0000256" key="2">
    <source>
        <dbReference type="ARBA" id="ARBA00022741"/>
    </source>
</evidence>
<evidence type="ECO:0000313" key="8">
    <source>
        <dbReference type="Proteomes" id="UP000580839"/>
    </source>
</evidence>
<dbReference type="InterPro" id="IPR025493">
    <property type="entry name" value="DUF4384"/>
</dbReference>
<proteinExistence type="predicted"/>
<dbReference type="InterPro" id="IPR011009">
    <property type="entry name" value="Kinase-like_dom_sf"/>
</dbReference>
<dbReference type="PANTHER" id="PTHR43289">
    <property type="entry name" value="MITOGEN-ACTIVATED PROTEIN KINASE KINASE KINASE 20-RELATED"/>
    <property type="match status" value="1"/>
</dbReference>
<reference evidence="7 8" key="1">
    <citation type="submission" date="2020-04" db="EMBL/GenBank/DDBJ databases">
        <title>Metagenomic profiling of ammonia- and methane-oxidizing microorganisms in a Dutch drinking water treatment plant.</title>
        <authorList>
            <person name="Poghosyan L."/>
            <person name="Leucker S."/>
        </authorList>
    </citation>
    <scope>NUCLEOTIDE SEQUENCE [LARGE SCALE GENOMIC DNA]</scope>
    <source>
        <strain evidence="7">S-RSF-IL-03</strain>
    </source>
</reference>
<dbReference type="GO" id="GO:0004674">
    <property type="term" value="F:protein serine/threonine kinase activity"/>
    <property type="evidence" value="ECO:0007669"/>
    <property type="project" value="TreeGrafter"/>
</dbReference>
<dbReference type="EMBL" id="JABFRW010000103">
    <property type="protein sequence ID" value="NOT34267.1"/>
    <property type="molecule type" value="Genomic_DNA"/>
</dbReference>
<dbReference type="Proteomes" id="UP000580839">
    <property type="component" value="Unassembled WGS sequence"/>
</dbReference>
<protein>
    <submittedName>
        <fullName evidence="7">Protein kinase</fullName>
    </submittedName>
</protein>
<dbReference type="PROSITE" id="PS00108">
    <property type="entry name" value="PROTEIN_KINASE_ST"/>
    <property type="match status" value="1"/>
</dbReference>
<evidence type="ECO:0000256" key="3">
    <source>
        <dbReference type="ARBA" id="ARBA00022777"/>
    </source>
</evidence>
<dbReference type="AlphaFoldDB" id="A0A849SN67"/>
<dbReference type="PANTHER" id="PTHR43289:SF6">
    <property type="entry name" value="SERINE_THREONINE-PROTEIN KINASE NEKL-3"/>
    <property type="match status" value="1"/>
</dbReference>
<dbReference type="SMART" id="SM00220">
    <property type="entry name" value="S_TKc"/>
    <property type="match status" value="1"/>
</dbReference>
<evidence type="ECO:0000313" key="7">
    <source>
        <dbReference type="EMBL" id="NOT34267.1"/>
    </source>
</evidence>
<dbReference type="PROSITE" id="PS00107">
    <property type="entry name" value="PROTEIN_KINASE_ATP"/>
    <property type="match status" value="1"/>
</dbReference>
<dbReference type="Pfam" id="PF00069">
    <property type="entry name" value="Pkinase"/>
    <property type="match status" value="1"/>
</dbReference>
<feature type="domain" description="Protein kinase" evidence="6">
    <location>
        <begin position="81"/>
        <end position="341"/>
    </location>
</feature>
<accession>A0A849SN67</accession>
<dbReference type="PROSITE" id="PS50011">
    <property type="entry name" value="PROTEIN_KINASE_DOM"/>
    <property type="match status" value="1"/>
</dbReference>
<gene>
    <name evidence="7" type="ORF">HOP12_08880</name>
</gene>
<evidence type="ECO:0000259" key="6">
    <source>
        <dbReference type="PROSITE" id="PS50011"/>
    </source>
</evidence>
<organism evidence="7 8">
    <name type="scientific">Eiseniibacteriota bacterium</name>
    <dbReference type="NCBI Taxonomy" id="2212470"/>
    <lineage>
        <taxon>Bacteria</taxon>
        <taxon>Candidatus Eiseniibacteriota</taxon>
    </lineage>
</organism>
<dbReference type="CDD" id="cd14014">
    <property type="entry name" value="STKc_PknB_like"/>
    <property type="match status" value="1"/>
</dbReference>
<evidence type="ECO:0000256" key="1">
    <source>
        <dbReference type="ARBA" id="ARBA00022679"/>
    </source>
</evidence>
<dbReference type="InterPro" id="IPR008271">
    <property type="entry name" value="Ser/Thr_kinase_AS"/>
</dbReference>
<evidence type="ECO:0000256" key="4">
    <source>
        <dbReference type="ARBA" id="ARBA00022840"/>
    </source>
</evidence>
<keyword evidence="3 7" id="KW-0418">Kinase</keyword>
<feature type="binding site" evidence="5">
    <location>
        <position position="110"/>
    </location>
    <ligand>
        <name>ATP</name>
        <dbReference type="ChEBI" id="CHEBI:30616"/>
    </ligand>
</feature>
<keyword evidence="2 5" id="KW-0547">Nucleotide-binding</keyword>
<dbReference type="GO" id="GO:0005524">
    <property type="term" value="F:ATP binding"/>
    <property type="evidence" value="ECO:0007669"/>
    <property type="project" value="UniProtKB-UniRule"/>
</dbReference>
<dbReference type="SUPFAM" id="SSF56112">
    <property type="entry name" value="Protein kinase-like (PK-like)"/>
    <property type="match status" value="1"/>
</dbReference>
<dbReference type="Gene3D" id="1.10.510.10">
    <property type="entry name" value="Transferase(Phosphotransferase) domain 1"/>
    <property type="match status" value="1"/>
</dbReference>
<dbReference type="InterPro" id="IPR017441">
    <property type="entry name" value="Protein_kinase_ATP_BS"/>
</dbReference>
<dbReference type="InterPro" id="IPR000719">
    <property type="entry name" value="Prot_kinase_dom"/>
</dbReference>
<comment type="caution">
    <text evidence="7">The sequence shown here is derived from an EMBL/GenBank/DDBJ whole genome shotgun (WGS) entry which is preliminary data.</text>
</comment>
<dbReference type="Pfam" id="PF14326">
    <property type="entry name" value="DUF4384"/>
    <property type="match status" value="1"/>
</dbReference>